<organism evidence="7 8">
    <name type="scientific">Caenorhabditis elegans</name>
    <dbReference type="NCBI Taxonomy" id="6239"/>
    <lineage>
        <taxon>Eukaryota</taxon>
        <taxon>Metazoa</taxon>
        <taxon>Ecdysozoa</taxon>
        <taxon>Nematoda</taxon>
        <taxon>Chromadorea</taxon>
        <taxon>Rhabditida</taxon>
        <taxon>Rhabditina</taxon>
        <taxon>Rhabditomorpha</taxon>
        <taxon>Rhabditoidea</taxon>
        <taxon>Rhabditidae</taxon>
        <taxon>Peloderinae</taxon>
        <taxon>Caenorhabditis</taxon>
    </lineage>
</organism>
<evidence type="ECO:0000256" key="1">
    <source>
        <dbReference type="ARBA" id="ARBA00004370"/>
    </source>
</evidence>
<reference evidence="7 8" key="1">
    <citation type="journal article" date="1998" name="Science">
        <title>Genome sequence of the nematode C. elegans: a platform for investigating biology.</title>
        <authorList>
            <consortium name="The C. elegans sequencing consortium"/>
            <person name="Sulson J.E."/>
            <person name="Waterston R."/>
        </authorList>
    </citation>
    <scope>NUCLEOTIDE SEQUENCE [LARGE SCALE GENOMIC DNA]</scope>
    <source>
        <strain evidence="7 8">Bristol N2</strain>
    </source>
</reference>
<dbReference type="PIR" id="T26591">
    <property type="entry name" value="T26591"/>
</dbReference>
<dbReference type="Pfam" id="PF10324">
    <property type="entry name" value="7TM_GPCR_Srw"/>
    <property type="match status" value="1"/>
</dbReference>
<dbReference type="PaxDb" id="6239-Y32B12C.2a"/>
<keyword evidence="3 5" id="KW-1133">Transmembrane helix</keyword>
<keyword evidence="4 5" id="KW-0472">Membrane</keyword>
<dbReference type="OrthoDB" id="5864054at2759"/>
<feature type="transmembrane region" description="Helical" evidence="5">
    <location>
        <begin position="258"/>
        <end position="282"/>
    </location>
</feature>
<feature type="transmembrane region" description="Helical" evidence="5">
    <location>
        <begin position="159"/>
        <end position="178"/>
    </location>
</feature>
<feature type="transmembrane region" description="Helical" evidence="5">
    <location>
        <begin position="71"/>
        <end position="90"/>
    </location>
</feature>
<name>Q9XX07_CAEEL</name>
<dbReference type="GO" id="GO:0008528">
    <property type="term" value="F:G protein-coupled peptide receptor activity"/>
    <property type="evidence" value="ECO:0007669"/>
    <property type="project" value="InterPro"/>
</dbReference>
<sequence>MKNSTETFFHEGFGDIEDEVRFWYDLQNIIRPIDVYLDYFNFSISVVGVIANIFHLIVLGRKSMRALTVNTFMMGIAICEFVRMMCYVIMRIPKYYRKYQKFKFGRFCVPPDSYLTICIVNNSSILFNSIQDPLISIAVAMAVLRTVSLKYPMSSKILLIIRGITIPFWALDFSQTQVTVESDPWRLPDDCKHFAEGRFYFSTTTSLQNQGFVLLIQGILFKLILSLVLPIATLILIHDIKMRNKVSSVGSSASNDRSTNLVVFMTISFIIALAPQGVLYLIKFTYKNDEGVVSTIETLNNFHAFVPLANGTIHIIINFFISSMYRRTVNELLGLKTEHFVAHSVIQPTII</sequence>
<keyword evidence="7" id="KW-0675">Receptor</keyword>
<dbReference type="RefSeq" id="NP_507202.1">
    <property type="nucleotide sequence ID" value="NM_074801.1"/>
</dbReference>
<dbReference type="AlphaFoldDB" id="Q9XX07"/>
<keyword evidence="8" id="KW-1185">Reference proteome</keyword>
<dbReference type="UCSC" id="Y32B12C.2a">
    <property type="organism name" value="c. elegans"/>
</dbReference>
<gene>
    <name evidence="7 9" type="primary">srw-54</name>
    <name evidence="7" type="ORF">CELE_Y32B12C.2</name>
    <name evidence="9" type="ORF">Y32B12C.2</name>
</gene>
<accession>Q9XX07</accession>
<feature type="domain" description="G-protein coupled receptors family 1 profile" evidence="6">
    <location>
        <begin position="51"/>
        <end position="318"/>
    </location>
</feature>
<dbReference type="InterPro" id="IPR019427">
    <property type="entry name" value="7TM_GPCR_serpentine_rcpt_Srw"/>
</dbReference>
<feature type="transmembrane region" description="Helical" evidence="5">
    <location>
        <begin position="212"/>
        <end position="237"/>
    </location>
</feature>
<evidence type="ECO:0000256" key="3">
    <source>
        <dbReference type="ARBA" id="ARBA00022989"/>
    </source>
</evidence>
<dbReference type="Gene3D" id="1.20.1070.10">
    <property type="entry name" value="Rhodopsin 7-helix transmembrane proteins"/>
    <property type="match status" value="1"/>
</dbReference>
<dbReference type="eggNOG" id="KOG3098">
    <property type="taxonomic scope" value="Eukaryota"/>
</dbReference>
<dbReference type="CTD" id="189573"/>
<proteinExistence type="predicted"/>
<dbReference type="PROSITE" id="PS50262">
    <property type="entry name" value="G_PROTEIN_RECEP_F1_2"/>
    <property type="match status" value="1"/>
</dbReference>
<dbReference type="PhylomeDB" id="Q9XX07"/>
<feature type="transmembrane region" description="Helical" evidence="5">
    <location>
        <begin position="302"/>
        <end position="321"/>
    </location>
</feature>
<evidence type="ECO:0000259" key="6">
    <source>
        <dbReference type="PROSITE" id="PS50262"/>
    </source>
</evidence>
<dbReference type="InParanoid" id="Q9XX07"/>
<dbReference type="EMBL" id="BX284605">
    <property type="protein sequence ID" value="CAA21035.1"/>
    <property type="molecule type" value="Genomic_DNA"/>
</dbReference>
<dbReference type="HOGENOM" id="CLU_043715_0_3_1"/>
<dbReference type="Proteomes" id="UP000001940">
    <property type="component" value="Chromosome V"/>
</dbReference>
<feature type="transmembrane region" description="Helical" evidence="5">
    <location>
        <begin position="39"/>
        <end position="59"/>
    </location>
</feature>
<dbReference type="PANTHER" id="PTHR22751">
    <property type="entry name" value="G-PROTEIN COUPLED RECEPTOR-RELATED"/>
    <property type="match status" value="1"/>
</dbReference>
<protein>
    <submittedName>
        <fullName evidence="7">G-protein coupled receptors family 1 profile domain-containing protein</fullName>
    </submittedName>
</protein>
<dbReference type="InterPro" id="IPR017452">
    <property type="entry name" value="GPCR_Rhodpsn_7TM"/>
</dbReference>
<dbReference type="WormBase" id="Y32B12C.2a">
    <property type="protein sequence ID" value="CE19068"/>
    <property type="gene ID" value="WBGene00005801"/>
    <property type="gene designation" value="srw-54"/>
</dbReference>
<evidence type="ECO:0000313" key="7">
    <source>
        <dbReference type="EMBL" id="CAA21035.1"/>
    </source>
</evidence>
<comment type="subcellular location">
    <subcellularLocation>
        <location evidence="1">Membrane</location>
    </subcellularLocation>
</comment>
<evidence type="ECO:0000256" key="2">
    <source>
        <dbReference type="ARBA" id="ARBA00022692"/>
    </source>
</evidence>
<evidence type="ECO:0000313" key="9">
    <source>
        <dbReference type="WormBase" id="Y32B12C.2a"/>
    </source>
</evidence>
<dbReference type="PANTHER" id="PTHR22751:SF13">
    <property type="entry name" value="G-PROTEIN COUPLED RECEPTORS FAMILY 1 PROFILE DOMAIN-CONTAINING PROTEIN"/>
    <property type="match status" value="1"/>
</dbReference>
<dbReference type="GeneID" id="189573"/>
<dbReference type="STRING" id="6239.Y32B12C.2a.1"/>
<dbReference type="SUPFAM" id="SSF81321">
    <property type="entry name" value="Family A G protein-coupled receptor-like"/>
    <property type="match status" value="1"/>
</dbReference>
<keyword evidence="2 5" id="KW-0812">Transmembrane</keyword>
<evidence type="ECO:0000313" key="8">
    <source>
        <dbReference type="Proteomes" id="UP000001940"/>
    </source>
</evidence>
<dbReference type="KEGG" id="cel:CELE_Y32B12C.2"/>
<dbReference type="GO" id="GO:0016020">
    <property type="term" value="C:membrane"/>
    <property type="evidence" value="ECO:0007669"/>
    <property type="project" value="UniProtKB-SubCell"/>
</dbReference>
<evidence type="ECO:0000256" key="4">
    <source>
        <dbReference type="ARBA" id="ARBA00023136"/>
    </source>
</evidence>
<evidence type="ECO:0000256" key="5">
    <source>
        <dbReference type="SAM" id="Phobius"/>
    </source>
</evidence>
<dbReference type="AGR" id="WB:WBGene00005801"/>